<dbReference type="AlphaFoldDB" id="A0A8J6TBJ8"/>
<protein>
    <submittedName>
        <fullName evidence="2">Hydrogenase-4 component G</fullName>
    </submittedName>
</protein>
<dbReference type="Proteomes" id="UP000614424">
    <property type="component" value="Unassembled WGS sequence"/>
</dbReference>
<reference evidence="2 3" key="1">
    <citation type="submission" date="2020-08" db="EMBL/GenBank/DDBJ databases">
        <title>Bridging the membrane lipid divide: bacteria of the FCB group superphylum have the potential to synthesize archaeal ether lipids.</title>
        <authorList>
            <person name="Villanueva L."/>
            <person name="Von Meijenfeldt F.A.B."/>
            <person name="Westbye A.B."/>
            <person name="Yadav S."/>
            <person name="Hopmans E.C."/>
            <person name="Dutilh B.E."/>
            <person name="Sinninghe Damste J.S."/>
        </authorList>
    </citation>
    <scope>NUCLEOTIDE SEQUENCE [LARGE SCALE GENOMIC DNA]</scope>
    <source>
        <strain evidence="2">NIOZ-UU47</strain>
    </source>
</reference>
<evidence type="ECO:0000313" key="3">
    <source>
        <dbReference type="Proteomes" id="UP000614424"/>
    </source>
</evidence>
<accession>A0A8J6TBJ8</accession>
<evidence type="ECO:0000256" key="1">
    <source>
        <dbReference type="SAM" id="MobiDB-lite"/>
    </source>
</evidence>
<feature type="region of interest" description="Disordered" evidence="1">
    <location>
        <begin position="1"/>
        <end position="23"/>
    </location>
</feature>
<organism evidence="2 3">
    <name type="scientific">Candidatus Desulfobia pelagia</name>
    <dbReference type="NCBI Taxonomy" id="2841692"/>
    <lineage>
        <taxon>Bacteria</taxon>
        <taxon>Pseudomonadati</taxon>
        <taxon>Thermodesulfobacteriota</taxon>
        <taxon>Desulfobulbia</taxon>
        <taxon>Desulfobulbales</taxon>
        <taxon>Desulfobulbaceae</taxon>
        <taxon>Candidatus Desulfobia</taxon>
    </lineage>
</organism>
<comment type="caution">
    <text evidence="2">The sequence shown here is derived from an EMBL/GenBank/DDBJ whole genome shotgun (WGS) entry which is preliminary data.</text>
</comment>
<feature type="compositionally biased region" description="Basic and acidic residues" evidence="1">
    <location>
        <begin position="1"/>
        <end position="16"/>
    </location>
</feature>
<dbReference type="EMBL" id="JACNJZ010000061">
    <property type="protein sequence ID" value="MBC8316941.1"/>
    <property type="molecule type" value="Genomic_DNA"/>
</dbReference>
<proteinExistence type="predicted"/>
<gene>
    <name evidence="2" type="ORF">H8E41_03480</name>
</gene>
<sequence>MQEKYTKELSPEEKRGQSSKKAVGENVKLSMKAKLVEFLLVVKNETTENFEKQSVLEQQTTGDGLDLVNLQYNGKPLSDLSPDEAQILIAEDGYFGVTKTAERIADFVLSGAGDNLERLQAGRKGVQKGFQDAEEAWGGKLPEISYQTYEKALEMIDARIKELGGALVDVVA</sequence>
<name>A0A8J6TBJ8_9BACT</name>
<evidence type="ECO:0000313" key="2">
    <source>
        <dbReference type="EMBL" id="MBC8316941.1"/>
    </source>
</evidence>